<organism evidence="3 4">
    <name type="scientific">Arthrobacter echini</name>
    <dbReference type="NCBI Taxonomy" id="1529066"/>
    <lineage>
        <taxon>Bacteria</taxon>
        <taxon>Bacillati</taxon>
        <taxon>Actinomycetota</taxon>
        <taxon>Actinomycetes</taxon>
        <taxon>Micrococcales</taxon>
        <taxon>Micrococcaceae</taxon>
        <taxon>Arthrobacter</taxon>
    </lineage>
</organism>
<sequence length="287" mass="32061">MLSGGRRRDVRSSSRVRKIRCMPVTLPGSNIAGSRVRAYTQGMSRPSPYALPFDRYRELLDREYSALSDLVQPTLDRSVPACPGWNGEDLVRHTAIVFLHKAETIRTGEKPSHGWPPLSVGSLPPQALLAHCYTRLTEQFDSHEPADRAESWVPEDQTVGFWIRRLTLETMIHRFDLEEAAAGPTTPLDPDLALDGIDEVFFVMFVRGKPDPDASGGTIRLEVGAHSWDVRLDPQRAVVERDVPAEGQATLRAEAQEMLLWLWGRGPQPEGAPDTAVELRKRLARAL</sequence>
<dbReference type="GO" id="GO:0016853">
    <property type="term" value="F:isomerase activity"/>
    <property type="evidence" value="ECO:0007669"/>
    <property type="project" value="UniProtKB-KW"/>
</dbReference>
<name>A0A4S5EA02_9MICC</name>
<dbReference type="GO" id="GO:0046872">
    <property type="term" value="F:metal ion binding"/>
    <property type="evidence" value="ECO:0007669"/>
    <property type="project" value="InterPro"/>
</dbReference>
<evidence type="ECO:0000313" key="3">
    <source>
        <dbReference type="EMBL" id="THJ68567.1"/>
    </source>
</evidence>
<dbReference type="Proteomes" id="UP000305233">
    <property type="component" value="Unassembled WGS sequence"/>
</dbReference>
<dbReference type="PANTHER" id="PTHR40758:SF1">
    <property type="entry name" value="CONSERVED PROTEIN"/>
    <property type="match status" value="1"/>
</dbReference>
<reference evidence="3 4" key="1">
    <citation type="submission" date="2019-04" db="EMBL/GenBank/DDBJ databases">
        <authorList>
            <person name="Liu Q."/>
            <person name="Xin Y.-H."/>
        </authorList>
    </citation>
    <scope>NUCLEOTIDE SEQUENCE [LARGE SCALE GENOMIC DNA]</scope>
    <source>
        <strain evidence="3 4">AM23</strain>
    </source>
</reference>
<dbReference type="PANTHER" id="PTHR40758">
    <property type="entry name" value="CONSERVED PROTEIN"/>
    <property type="match status" value="1"/>
</dbReference>
<keyword evidence="3" id="KW-0413">Isomerase</keyword>
<dbReference type="Pfam" id="PF11716">
    <property type="entry name" value="MDMPI_N"/>
    <property type="match status" value="1"/>
</dbReference>
<evidence type="ECO:0000313" key="4">
    <source>
        <dbReference type="Proteomes" id="UP000305233"/>
    </source>
</evidence>
<dbReference type="InterPro" id="IPR010872">
    <property type="entry name" value="MDMPI_C-term_domain"/>
</dbReference>
<dbReference type="NCBIfam" id="TIGR03083">
    <property type="entry name" value="maleylpyruvate isomerase family mycothiol-dependent enzyme"/>
    <property type="match status" value="1"/>
</dbReference>
<gene>
    <name evidence="3" type="ORF">E8P82_01250</name>
</gene>
<comment type="caution">
    <text evidence="3">The sequence shown here is derived from an EMBL/GenBank/DDBJ whole genome shotgun (WGS) entry which is preliminary data.</text>
</comment>
<dbReference type="InterPro" id="IPR024344">
    <property type="entry name" value="MDMPI_metal-binding"/>
</dbReference>
<dbReference type="InterPro" id="IPR017517">
    <property type="entry name" value="Maleyloyr_isom"/>
</dbReference>
<dbReference type="SUPFAM" id="SSF109854">
    <property type="entry name" value="DinB/YfiT-like putative metalloenzymes"/>
    <property type="match status" value="1"/>
</dbReference>
<feature type="domain" description="MDMPI C-terminal" evidence="1">
    <location>
        <begin position="191"/>
        <end position="275"/>
    </location>
</feature>
<keyword evidence="3" id="KW-0670">Pyruvate</keyword>
<evidence type="ECO:0000259" key="2">
    <source>
        <dbReference type="Pfam" id="PF11716"/>
    </source>
</evidence>
<dbReference type="Pfam" id="PF07398">
    <property type="entry name" value="MDMPI_C"/>
    <property type="match status" value="1"/>
</dbReference>
<proteinExistence type="predicted"/>
<dbReference type="OrthoDB" id="3671213at2"/>
<feature type="domain" description="Mycothiol-dependent maleylpyruvate isomerase metal-binding" evidence="2">
    <location>
        <begin position="59"/>
        <end position="178"/>
    </location>
</feature>
<dbReference type="AlphaFoldDB" id="A0A4S5EA02"/>
<accession>A0A4S5EA02</accession>
<dbReference type="GO" id="GO:0005886">
    <property type="term" value="C:plasma membrane"/>
    <property type="evidence" value="ECO:0007669"/>
    <property type="project" value="TreeGrafter"/>
</dbReference>
<dbReference type="InterPro" id="IPR034660">
    <property type="entry name" value="DinB/YfiT-like"/>
</dbReference>
<protein>
    <submittedName>
        <fullName evidence="3">Maleylpyruvate isomerase family mycothiol-dependent enzyme</fullName>
    </submittedName>
</protein>
<dbReference type="EMBL" id="SSWH01000001">
    <property type="protein sequence ID" value="THJ68567.1"/>
    <property type="molecule type" value="Genomic_DNA"/>
</dbReference>
<evidence type="ECO:0000259" key="1">
    <source>
        <dbReference type="Pfam" id="PF07398"/>
    </source>
</evidence>
<keyword evidence="4" id="KW-1185">Reference proteome</keyword>